<feature type="transmembrane region" description="Helical" evidence="1">
    <location>
        <begin position="138"/>
        <end position="160"/>
    </location>
</feature>
<keyword evidence="1" id="KW-1133">Transmembrane helix</keyword>
<keyword evidence="1" id="KW-0812">Transmembrane</keyword>
<feature type="transmembrane region" description="Helical" evidence="1">
    <location>
        <begin position="81"/>
        <end position="100"/>
    </location>
</feature>
<feature type="transmembrane region" description="Helical" evidence="1">
    <location>
        <begin position="112"/>
        <end position="132"/>
    </location>
</feature>
<keyword evidence="1" id="KW-0472">Membrane</keyword>
<feature type="non-terminal residue" evidence="2">
    <location>
        <position position="1"/>
    </location>
</feature>
<dbReference type="InParanoid" id="G4YK48"/>
<reference evidence="2 3" key="1">
    <citation type="journal article" date="2006" name="Science">
        <title>Phytophthora genome sequences uncover evolutionary origins and mechanisms of pathogenesis.</title>
        <authorList>
            <person name="Tyler B.M."/>
            <person name="Tripathy S."/>
            <person name="Zhang X."/>
            <person name="Dehal P."/>
            <person name="Jiang R.H."/>
            <person name="Aerts A."/>
            <person name="Arredondo F.D."/>
            <person name="Baxter L."/>
            <person name="Bensasson D."/>
            <person name="Beynon J.L."/>
            <person name="Chapman J."/>
            <person name="Damasceno C.M."/>
            <person name="Dorrance A.E."/>
            <person name="Dou D."/>
            <person name="Dickerman A.W."/>
            <person name="Dubchak I.L."/>
            <person name="Garbelotto M."/>
            <person name="Gijzen M."/>
            <person name="Gordon S.G."/>
            <person name="Govers F."/>
            <person name="Grunwald N.J."/>
            <person name="Huang W."/>
            <person name="Ivors K.L."/>
            <person name="Jones R.W."/>
            <person name="Kamoun S."/>
            <person name="Krampis K."/>
            <person name="Lamour K.H."/>
            <person name="Lee M.K."/>
            <person name="McDonald W.H."/>
            <person name="Medina M."/>
            <person name="Meijer H.J."/>
            <person name="Nordberg E.K."/>
            <person name="Maclean D.J."/>
            <person name="Ospina-Giraldo M.D."/>
            <person name="Morris P.F."/>
            <person name="Phuntumart V."/>
            <person name="Putnam N.H."/>
            <person name="Rash S."/>
            <person name="Rose J.K."/>
            <person name="Sakihama Y."/>
            <person name="Salamov A.A."/>
            <person name="Savidor A."/>
            <person name="Scheuring C.F."/>
            <person name="Smith B.M."/>
            <person name="Sobral B.W."/>
            <person name="Terry A."/>
            <person name="Torto-Alalibo T.A."/>
            <person name="Win J."/>
            <person name="Xu Z."/>
            <person name="Zhang H."/>
            <person name="Grigoriev I.V."/>
            <person name="Rokhsar D.S."/>
            <person name="Boore J.L."/>
        </authorList>
    </citation>
    <scope>NUCLEOTIDE SEQUENCE [LARGE SCALE GENOMIC DNA]</scope>
    <source>
        <strain evidence="2 3">P6497</strain>
    </source>
</reference>
<dbReference type="Proteomes" id="UP000002640">
    <property type="component" value="Unassembled WGS sequence"/>
</dbReference>
<name>G4YK48_PHYSP</name>
<dbReference type="GeneID" id="20654666"/>
<feature type="transmembrane region" description="Helical" evidence="1">
    <location>
        <begin position="41"/>
        <end position="61"/>
    </location>
</feature>
<evidence type="ECO:0000256" key="1">
    <source>
        <dbReference type="SAM" id="Phobius"/>
    </source>
</evidence>
<evidence type="ECO:0000313" key="3">
    <source>
        <dbReference type="Proteomes" id="UP000002640"/>
    </source>
</evidence>
<dbReference type="RefSeq" id="XP_009515085.1">
    <property type="nucleotide sequence ID" value="XM_009516790.1"/>
</dbReference>
<dbReference type="KEGG" id="psoj:PHYSODRAFT_475870"/>
<evidence type="ECO:0000313" key="2">
    <source>
        <dbReference type="EMBL" id="EGZ27810.1"/>
    </source>
</evidence>
<keyword evidence="3" id="KW-1185">Reference proteome</keyword>
<sequence>LMLYIVKSKLAVIWKSAQVELHGAYSTQRVQDLTTYSNEMGFVRVFLVQLVTPLPCLAITALVDLLPMQPVHESAEANKLFFIRAFFSFWLANTTTYNQFKHIVPQLPLSNVKIAIYGAVVAGITVSVMYGFTLVIGFPLPFSIITMSPVWLSLFLLPMVNSWMKRARADPVVWPFVINSLKIMACQETLVTIYPMYFYLFRMVPEHGKTGFAALLPVMKLVLRNIVAKTVEHMNDEIPKIVILNVELFSALFVSYCMQNTPSIQTTLVLMTADALQMAASLYDIELVVQRLKTIRRQIGVDASVSRFSLKTSEYQVAQDIVDRHVASSPTKFSSLQKSLRRLSATIGTQ</sequence>
<organism evidence="2 3">
    <name type="scientific">Phytophthora sojae (strain P6497)</name>
    <name type="common">Soybean stem and root rot agent</name>
    <name type="synonym">Phytophthora megasperma f. sp. glycines</name>
    <dbReference type="NCBI Taxonomy" id="1094619"/>
    <lineage>
        <taxon>Eukaryota</taxon>
        <taxon>Sar</taxon>
        <taxon>Stramenopiles</taxon>
        <taxon>Oomycota</taxon>
        <taxon>Peronosporomycetes</taxon>
        <taxon>Peronosporales</taxon>
        <taxon>Peronosporaceae</taxon>
        <taxon>Phytophthora</taxon>
    </lineage>
</organism>
<dbReference type="EMBL" id="JH159151">
    <property type="protein sequence ID" value="EGZ27810.1"/>
    <property type="molecule type" value="Genomic_DNA"/>
</dbReference>
<protein>
    <submittedName>
        <fullName evidence="2">Uncharacterized protein</fullName>
    </submittedName>
</protein>
<dbReference type="AlphaFoldDB" id="G4YK48"/>
<accession>G4YK48</accession>
<gene>
    <name evidence="2" type="ORF">PHYSODRAFT_475870</name>
</gene>
<proteinExistence type="predicted"/>